<keyword evidence="6" id="KW-0472">Membrane</keyword>
<dbReference type="InterPro" id="IPR010666">
    <property type="entry name" value="Znf_GRF"/>
</dbReference>
<evidence type="ECO:0000259" key="7">
    <source>
        <dbReference type="PROSITE" id="PS51999"/>
    </source>
</evidence>
<evidence type="ECO:0000256" key="2">
    <source>
        <dbReference type="ARBA" id="ARBA00022771"/>
    </source>
</evidence>
<name>A0AAW2NN47_SESRA</name>
<keyword evidence="6" id="KW-0812">Transmembrane</keyword>
<dbReference type="AlphaFoldDB" id="A0AAW2NN47"/>
<feature type="region of interest" description="Disordered" evidence="5">
    <location>
        <begin position="1"/>
        <end position="32"/>
    </location>
</feature>
<feature type="transmembrane region" description="Helical" evidence="6">
    <location>
        <begin position="133"/>
        <end position="152"/>
    </location>
</feature>
<feature type="compositionally biased region" description="Low complexity" evidence="5">
    <location>
        <begin position="1"/>
        <end position="23"/>
    </location>
</feature>
<dbReference type="PANTHER" id="PTHR33248">
    <property type="entry name" value="ZINC ION-BINDING PROTEIN"/>
    <property type="match status" value="1"/>
</dbReference>
<reference evidence="8" key="2">
    <citation type="journal article" date="2024" name="Plant">
        <title>Genomic evolution and insights into agronomic trait innovations of Sesamum species.</title>
        <authorList>
            <person name="Miao H."/>
            <person name="Wang L."/>
            <person name="Qu L."/>
            <person name="Liu H."/>
            <person name="Sun Y."/>
            <person name="Le M."/>
            <person name="Wang Q."/>
            <person name="Wei S."/>
            <person name="Zheng Y."/>
            <person name="Lin W."/>
            <person name="Duan Y."/>
            <person name="Cao H."/>
            <person name="Xiong S."/>
            <person name="Wang X."/>
            <person name="Wei L."/>
            <person name="Li C."/>
            <person name="Ma Q."/>
            <person name="Ju M."/>
            <person name="Zhao R."/>
            <person name="Li G."/>
            <person name="Mu C."/>
            <person name="Tian Q."/>
            <person name="Mei H."/>
            <person name="Zhang T."/>
            <person name="Gao T."/>
            <person name="Zhang H."/>
        </authorList>
    </citation>
    <scope>NUCLEOTIDE SEQUENCE</scope>
    <source>
        <strain evidence="8">G02</strain>
    </source>
</reference>
<comment type="caution">
    <text evidence="8">The sequence shown here is derived from an EMBL/GenBank/DDBJ whole genome shotgun (WGS) entry which is preliminary data.</text>
</comment>
<evidence type="ECO:0000256" key="6">
    <source>
        <dbReference type="SAM" id="Phobius"/>
    </source>
</evidence>
<keyword evidence="3" id="KW-0862">Zinc</keyword>
<gene>
    <name evidence="8" type="ORF">Sradi_4364500</name>
</gene>
<reference evidence="8" key="1">
    <citation type="submission" date="2020-06" db="EMBL/GenBank/DDBJ databases">
        <authorList>
            <person name="Li T."/>
            <person name="Hu X."/>
            <person name="Zhang T."/>
            <person name="Song X."/>
            <person name="Zhang H."/>
            <person name="Dai N."/>
            <person name="Sheng W."/>
            <person name="Hou X."/>
            <person name="Wei L."/>
        </authorList>
    </citation>
    <scope>NUCLEOTIDE SEQUENCE</scope>
    <source>
        <strain evidence="8">G02</strain>
        <tissue evidence="8">Leaf</tissue>
    </source>
</reference>
<accession>A0AAW2NN47</accession>
<evidence type="ECO:0000256" key="3">
    <source>
        <dbReference type="ARBA" id="ARBA00022833"/>
    </source>
</evidence>
<evidence type="ECO:0000313" key="8">
    <source>
        <dbReference type="EMBL" id="KAL0345332.1"/>
    </source>
</evidence>
<keyword evidence="6" id="KW-1133">Transmembrane helix</keyword>
<feature type="domain" description="GRF-type" evidence="7">
    <location>
        <begin position="37"/>
        <end position="89"/>
    </location>
</feature>
<evidence type="ECO:0000256" key="1">
    <source>
        <dbReference type="ARBA" id="ARBA00022723"/>
    </source>
</evidence>
<dbReference type="GO" id="GO:0008270">
    <property type="term" value="F:zinc ion binding"/>
    <property type="evidence" value="ECO:0007669"/>
    <property type="project" value="UniProtKB-KW"/>
</dbReference>
<sequence>MQNGYSTNSFSSRTNSGGRSSNRQPPSASSDDVVRICTCGKDVVLRTSWTSINPGRRFRGCPGEEVRLGHHLSVFQGHYCGTFQWVDPPMCHRAKEVISGLLNRLSLLDAVNKRAKERILTEQLKVCHSKICLFVLLSIWVFTLAIAVKAMLTR</sequence>
<keyword evidence="2 4" id="KW-0863">Zinc-finger</keyword>
<proteinExistence type="predicted"/>
<dbReference type="EMBL" id="JACGWJ010000019">
    <property type="protein sequence ID" value="KAL0345332.1"/>
    <property type="molecule type" value="Genomic_DNA"/>
</dbReference>
<keyword evidence="1" id="KW-0479">Metal-binding</keyword>
<evidence type="ECO:0000256" key="4">
    <source>
        <dbReference type="PROSITE-ProRule" id="PRU01343"/>
    </source>
</evidence>
<protein>
    <recommendedName>
        <fullName evidence="7">GRF-type domain-containing protein</fullName>
    </recommendedName>
</protein>
<dbReference type="PROSITE" id="PS51999">
    <property type="entry name" value="ZF_GRF"/>
    <property type="match status" value="1"/>
</dbReference>
<organism evidence="8">
    <name type="scientific">Sesamum radiatum</name>
    <name type="common">Black benniseed</name>
    <dbReference type="NCBI Taxonomy" id="300843"/>
    <lineage>
        <taxon>Eukaryota</taxon>
        <taxon>Viridiplantae</taxon>
        <taxon>Streptophyta</taxon>
        <taxon>Embryophyta</taxon>
        <taxon>Tracheophyta</taxon>
        <taxon>Spermatophyta</taxon>
        <taxon>Magnoliopsida</taxon>
        <taxon>eudicotyledons</taxon>
        <taxon>Gunneridae</taxon>
        <taxon>Pentapetalae</taxon>
        <taxon>asterids</taxon>
        <taxon>lamiids</taxon>
        <taxon>Lamiales</taxon>
        <taxon>Pedaliaceae</taxon>
        <taxon>Sesamum</taxon>
    </lineage>
</organism>
<evidence type="ECO:0000256" key="5">
    <source>
        <dbReference type="SAM" id="MobiDB-lite"/>
    </source>
</evidence>